<proteinExistence type="predicted"/>
<name>A0AAW0BD34_9AGAR</name>
<protein>
    <submittedName>
        <fullName evidence="1">Uncharacterized protein</fullName>
    </submittedName>
</protein>
<keyword evidence="2" id="KW-1185">Reference proteome</keyword>
<evidence type="ECO:0000313" key="1">
    <source>
        <dbReference type="EMBL" id="KAK7022878.1"/>
    </source>
</evidence>
<dbReference type="EMBL" id="JAYKXP010000144">
    <property type="protein sequence ID" value="KAK7022878.1"/>
    <property type="molecule type" value="Genomic_DNA"/>
</dbReference>
<organism evidence="1 2">
    <name type="scientific">Paramarasmius palmivorus</name>
    <dbReference type="NCBI Taxonomy" id="297713"/>
    <lineage>
        <taxon>Eukaryota</taxon>
        <taxon>Fungi</taxon>
        <taxon>Dikarya</taxon>
        <taxon>Basidiomycota</taxon>
        <taxon>Agaricomycotina</taxon>
        <taxon>Agaricomycetes</taxon>
        <taxon>Agaricomycetidae</taxon>
        <taxon>Agaricales</taxon>
        <taxon>Marasmiineae</taxon>
        <taxon>Marasmiaceae</taxon>
        <taxon>Paramarasmius</taxon>
    </lineage>
</organism>
<dbReference type="Proteomes" id="UP001383192">
    <property type="component" value="Unassembled WGS sequence"/>
</dbReference>
<accession>A0AAW0BD34</accession>
<gene>
    <name evidence="1" type="ORF">VNI00_016865</name>
</gene>
<reference evidence="1 2" key="1">
    <citation type="submission" date="2024-01" db="EMBL/GenBank/DDBJ databases">
        <title>A draft genome for a cacao thread blight-causing isolate of Paramarasmius palmivorus.</title>
        <authorList>
            <person name="Baruah I.K."/>
            <person name="Bukari Y."/>
            <person name="Amoako-Attah I."/>
            <person name="Meinhardt L.W."/>
            <person name="Bailey B.A."/>
            <person name="Cohen S.P."/>
        </authorList>
    </citation>
    <scope>NUCLEOTIDE SEQUENCE [LARGE SCALE GENOMIC DNA]</scope>
    <source>
        <strain evidence="1 2">GH-12</strain>
    </source>
</reference>
<sequence>MDSSEYLDELPVLCETPTDRIIRVDFYMELAYVKFASAIDAIQTIFRIGKPPASHQDVSRPSSEAKTVLEALAYFGCAVHDPDLGRARHEAIELMKKYWPLVGPWVDFLLENHVLGDEELTTYDGIDFYDNVLNVLPMVLSYPDLTASNVAVTEGHSLRRMAPKICQQAVRTWIKVMKTRHVSWSRWTLMIKTVYATSCDDLYQFKDTVLSTGPSAVETVARIAIRHMILVTQHAHRVGKREFPDVHGALLLILQCLGFGNASALPFLRLGGIPALVKMIATLISKPKTVEAFWGDEELLQDVFRSGEISFVILGAVLPGPDWISQALEAGIMGVIFQAERLYGDHEVVGPHLRKIWHSMEVFFERMILYVVYPSVVVRFIATTKKILGSDVELSLMSRTPEWELLEMWRILKSSMIAASQSLGAMKCNQGALCAFTQWTHTSLFEAGRMPGRMDIRFFGMLMHVYIRLNISEVVKNYRSTEAELVITREDAALVFSEELPLDDFRKLNHYVIVINFNIRGRDTQTLALKRCAVKHLKQVVRDRRFKEHRKELLKLCDMVCRATPREQVVVVGFFPSTIERCETAWPVVETIQLVSAKQ</sequence>
<dbReference type="AlphaFoldDB" id="A0AAW0BD34"/>
<evidence type="ECO:0000313" key="2">
    <source>
        <dbReference type="Proteomes" id="UP001383192"/>
    </source>
</evidence>
<comment type="caution">
    <text evidence="1">The sequence shown here is derived from an EMBL/GenBank/DDBJ whole genome shotgun (WGS) entry which is preliminary data.</text>
</comment>